<dbReference type="PANTHER" id="PTHR39649">
    <property type="entry name" value="50S RIBOSOMAL PROTEIN L40E"/>
    <property type="match status" value="1"/>
</dbReference>
<dbReference type="InterPro" id="IPR023657">
    <property type="entry name" value="Ribosomal_eL40_arc"/>
</dbReference>
<keyword evidence="6" id="KW-1185">Reference proteome</keyword>
<dbReference type="KEGG" id="ccai:NAS2_1303"/>
<dbReference type="GO" id="GO:1990904">
    <property type="term" value="C:ribonucleoprotein complex"/>
    <property type="evidence" value="ECO:0007669"/>
    <property type="project" value="UniProtKB-KW"/>
</dbReference>
<dbReference type="InterPro" id="IPR001975">
    <property type="entry name" value="Ribosomal_eL40_dom"/>
</dbReference>
<dbReference type="NCBIfam" id="NF003161">
    <property type="entry name" value="PRK04136.1"/>
    <property type="match status" value="1"/>
</dbReference>
<keyword evidence="1" id="KW-0689">Ribosomal protein</keyword>
<dbReference type="InterPro" id="IPR038587">
    <property type="entry name" value="Ribosomal_eL40_sf"/>
</dbReference>
<protein>
    <recommendedName>
        <fullName evidence="3">50S ribosomal protein L40e</fullName>
    </recommendedName>
</protein>
<dbReference type="Pfam" id="PF01020">
    <property type="entry name" value="Ribosomal_L40e"/>
    <property type="match status" value="1"/>
</dbReference>
<dbReference type="EMBL" id="AP018732">
    <property type="protein sequence ID" value="BBE42691.1"/>
    <property type="molecule type" value="Genomic_DNA"/>
</dbReference>
<dbReference type="SMART" id="SM01377">
    <property type="entry name" value="Ribosomal_L40e"/>
    <property type="match status" value="1"/>
</dbReference>
<evidence type="ECO:0000256" key="2">
    <source>
        <dbReference type="ARBA" id="ARBA00023274"/>
    </source>
</evidence>
<organism evidence="5 6">
    <name type="scientific">Conexivisphaera calida</name>
    <dbReference type="NCBI Taxonomy" id="1874277"/>
    <lineage>
        <taxon>Archaea</taxon>
        <taxon>Nitrososphaerota</taxon>
        <taxon>Conexivisphaeria</taxon>
        <taxon>Conexivisphaerales</taxon>
        <taxon>Conexivisphaeraceae</taxon>
        <taxon>Conexivisphaera</taxon>
    </lineage>
</organism>
<dbReference type="SUPFAM" id="SSF57829">
    <property type="entry name" value="Zn-binding ribosomal proteins"/>
    <property type="match status" value="1"/>
</dbReference>
<feature type="domain" description="Large ribosomal subunit protein eL40" evidence="4">
    <location>
        <begin position="3"/>
        <end position="52"/>
    </location>
</feature>
<sequence length="57" mass="6529">MPVADPQARAIAMQRRLYVKICMRCGAKNSWKATRCRRCGRKGTLRPKNRELGPKKA</sequence>
<dbReference type="Proteomes" id="UP000509448">
    <property type="component" value="Chromosome"/>
</dbReference>
<accession>A0A4P2VEW2</accession>
<reference evidence="5 6" key="1">
    <citation type="journal article" date="2019" name="ISME J.">
        <title>Isolation and characterization of a thermophilic sulfur- and iron-reducing thaumarchaeote from a terrestrial acidic hot spring.</title>
        <authorList>
            <person name="Kato S."/>
            <person name="Itoh T."/>
            <person name="Yuki M."/>
            <person name="Nagamori M."/>
            <person name="Ohnishi M."/>
            <person name="Uematsu K."/>
            <person name="Suzuki K."/>
            <person name="Takashina T."/>
            <person name="Ohkuma M."/>
        </authorList>
    </citation>
    <scope>NUCLEOTIDE SEQUENCE [LARGE SCALE GENOMIC DNA]</scope>
    <source>
        <strain evidence="5 6">NAS-02</strain>
    </source>
</reference>
<dbReference type="GO" id="GO:0006412">
    <property type="term" value="P:translation"/>
    <property type="evidence" value="ECO:0007669"/>
    <property type="project" value="InterPro"/>
</dbReference>
<evidence type="ECO:0000256" key="3">
    <source>
        <dbReference type="ARBA" id="ARBA00035355"/>
    </source>
</evidence>
<evidence type="ECO:0000313" key="5">
    <source>
        <dbReference type="EMBL" id="BBE42691.1"/>
    </source>
</evidence>
<name>A0A4P2VEW2_9ARCH</name>
<dbReference type="AlphaFoldDB" id="A0A4P2VEW2"/>
<dbReference type="GeneID" id="55585117"/>
<keyword evidence="2" id="KW-0687">Ribonucleoprotein</keyword>
<dbReference type="GO" id="GO:0005840">
    <property type="term" value="C:ribosome"/>
    <property type="evidence" value="ECO:0007669"/>
    <property type="project" value="UniProtKB-KW"/>
</dbReference>
<evidence type="ECO:0000259" key="4">
    <source>
        <dbReference type="SMART" id="SM01377"/>
    </source>
</evidence>
<dbReference type="PANTHER" id="PTHR39649:SF1">
    <property type="entry name" value="LARGE RIBOSOMAL SUBUNIT PROTEIN EL40"/>
    <property type="match status" value="1"/>
</dbReference>
<evidence type="ECO:0000313" key="6">
    <source>
        <dbReference type="Proteomes" id="UP000509448"/>
    </source>
</evidence>
<dbReference type="GO" id="GO:0003735">
    <property type="term" value="F:structural constituent of ribosome"/>
    <property type="evidence" value="ECO:0007669"/>
    <property type="project" value="InterPro"/>
</dbReference>
<dbReference type="InterPro" id="IPR011332">
    <property type="entry name" value="Ribosomal_zn-bd"/>
</dbReference>
<evidence type="ECO:0000256" key="1">
    <source>
        <dbReference type="ARBA" id="ARBA00022980"/>
    </source>
</evidence>
<proteinExistence type="predicted"/>
<dbReference type="RefSeq" id="WP_232085472.1">
    <property type="nucleotide sequence ID" value="NZ_AP018732.1"/>
</dbReference>
<gene>
    <name evidence="5" type="ORF">NAS2_1303</name>
</gene>
<dbReference type="Gene3D" id="4.10.1060.50">
    <property type="match status" value="1"/>
</dbReference>